<evidence type="ECO:0000256" key="3">
    <source>
        <dbReference type="ARBA" id="ARBA00022475"/>
    </source>
</evidence>
<dbReference type="PATRIC" id="fig|632772.20.peg.74"/>
<dbReference type="HOGENOM" id="CLU_079292_0_1_11"/>
<dbReference type="RefSeq" id="WP_012687326.1">
    <property type="nucleotide sequence ID" value="NC_012522.1"/>
</dbReference>
<evidence type="ECO:0000259" key="8">
    <source>
        <dbReference type="Pfam" id="PF02308"/>
    </source>
</evidence>
<keyword evidence="5 7" id="KW-1133">Transmembrane helix</keyword>
<feature type="transmembrane region" description="Helical" evidence="7">
    <location>
        <begin position="39"/>
        <end position="56"/>
    </location>
</feature>
<evidence type="ECO:0000256" key="7">
    <source>
        <dbReference type="SAM" id="Phobius"/>
    </source>
</evidence>
<evidence type="ECO:0000256" key="2">
    <source>
        <dbReference type="ARBA" id="ARBA00009298"/>
    </source>
</evidence>
<keyword evidence="3" id="KW-1003">Cell membrane</keyword>
<gene>
    <name evidence="9" type="ordered locus">ROP_00590</name>
</gene>
<feature type="domain" description="MgtC/SapB/SrpB/YhiD N-terminal" evidence="8">
    <location>
        <begin position="16"/>
        <end position="143"/>
    </location>
</feature>
<protein>
    <submittedName>
        <fullName evidence="9">Hypothetical membrane protein</fullName>
    </submittedName>
</protein>
<dbReference type="PANTHER" id="PTHR33778:SF1">
    <property type="entry name" value="MAGNESIUM TRANSPORTER YHID-RELATED"/>
    <property type="match status" value="1"/>
</dbReference>
<name>C1AS57_RHOOB</name>
<accession>C1AS57</accession>
<dbReference type="KEGG" id="rop:ROP_00590"/>
<dbReference type="STRING" id="632772.ROP_00590"/>
<dbReference type="PRINTS" id="PR01837">
    <property type="entry name" value="MGTCSAPBPROT"/>
</dbReference>
<feature type="transmembrane region" description="Helical" evidence="7">
    <location>
        <begin position="76"/>
        <end position="94"/>
    </location>
</feature>
<dbReference type="InterPro" id="IPR003416">
    <property type="entry name" value="MgtC/SapB/SrpB/YhiD_fam"/>
</dbReference>
<evidence type="ECO:0000313" key="10">
    <source>
        <dbReference type="Proteomes" id="UP000002212"/>
    </source>
</evidence>
<dbReference type="PANTHER" id="PTHR33778">
    <property type="entry name" value="PROTEIN MGTC"/>
    <property type="match status" value="1"/>
</dbReference>
<evidence type="ECO:0000313" key="9">
    <source>
        <dbReference type="EMBL" id="BAH48306.1"/>
    </source>
</evidence>
<dbReference type="Proteomes" id="UP000002212">
    <property type="component" value="Chromosome"/>
</dbReference>
<feature type="transmembrane region" description="Helical" evidence="7">
    <location>
        <begin position="101"/>
        <end position="120"/>
    </location>
</feature>
<evidence type="ECO:0000256" key="4">
    <source>
        <dbReference type="ARBA" id="ARBA00022692"/>
    </source>
</evidence>
<comment type="similarity">
    <text evidence="2">Belongs to the MgtC/SapB family.</text>
</comment>
<keyword evidence="6 7" id="KW-0472">Membrane</keyword>
<dbReference type="GO" id="GO:0005886">
    <property type="term" value="C:plasma membrane"/>
    <property type="evidence" value="ECO:0007669"/>
    <property type="project" value="UniProtKB-SubCell"/>
</dbReference>
<feature type="transmembrane region" description="Helical" evidence="7">
    <location>
        <begin position="6"/>
        <end position="27"/>
    </location>
</feature>
<reference evidence="9 10" key="1">
    <citation type="submission" date="2009-03" db="EMBL/GenBank/DDBJ databases">
        <title>Comparison of the complete genome sequences of Rhodococcus erythropolis PR4 and Rhodococcus opacus B4.</title>
        <authorList>
            <person name="Takarada H."/>
            <person name="Sekine M."/>
            <person name="Hosoyama A."/>
            <person name="Yamada R."/>
            <person name="Fujisawa T."/>
            <person name="Omata S."/>
            <person name="Shimizu A."/>
            <person name="Tsukatani N."/>
            <person name="Tanikawa S."/>
            <person name="Fujita N."/>
            <person name="Harayama S."/>
        </authorList>
    </citation>
    <scope>NUCLEOTIDE SEQUENCE [LARGE SCALE GENOMIC DNA]</scope>
    <source>
        <strain evidence="9 10">B4</strain>
    </source>
</reference>
<proteinExistence type="inferred from homology"/>
<dbReference type="InterPro" id="IPR049177">
    <property type="entry name" value="MgtC_SapB_SrpB_YhiD_N"/>
</dbReference>
<sequence>MLVTSYPSWWQMLAVLSVAVVLSTAVGMERQLRQKSAGMRTHTLVGLGAALFMIVSKYGFSDVLTEGLVTLDPSRVAGQIVSGIGFIGAGLVFVRRNKVRGLTTAASIWLTAAIGTASGAGLILPAMFVTGCHFVIAFAYPVVVRYSRLGKSSQHLLRVRYADGTGALRRIISACTEHGLAVQGFATRHPDADAGAGGVLTRLRDNLDTAMPLASGVEVELELYGTTNLSELMTQLSVLDHVDGVHCDDPLE</sequence>
<keyword evidence="4 7" id="KW-0812">Transmembrane</keyword>
<comment type="subcellular location">
    <subcellularLocation>
        <location evidence="1">Cell membrane</location>
        <topology evidence="1">Multi-pass membrane protein</topology>
    </subcellularLocation>
</comment>
<dbReference type="Pfam" id="PF02308">
    <property type="entry name" value="MgtC"/>
    <property type="match status" value="1"/>
</dbReference>
<dbReference type="EMBL" id="AP011115">
    <property type="protein sequence ID" value="BAH48306.1"/>
    <property type="molecule type" value="Genomic_DNA"/>
</dbReference>
<evidence type="ECO:0000256" key="6">
    <source>
        <dbReference type="ARBA" id="ARBA00023136"/>
    </source>
</evidence>
<evidence type="ECO:0000256" key="1">
    <source>
        <dbReference type="ARBA" id="ARBA00004651"/>
    </source>
</evidence>
<organism evidence="9 10">
    <name type="scientific">Rhodococcus opacus (strain B4)</name>
    <dbReference type="NCBI Taxonomy" id="632772"/>
    <lineage>
        <taxon>Bacteria</taxon>
        <taxon>Bacillati</taxon>
        <taxon>Actinomycetota</taxon>
        <taxon>Actinomycetes</taxon>
        <taxon>Mycobacteriales</taxon>
        <taxon>Nocardiaceae</taxon>
        <taxon>Rhodococcus</taxon>
    </lineage>
</organism>
<evidence type="ECO:0000256" key="5">
    <source>
        <dbReference type="ARBA" id="ARBA00022989"/>
    </source>
</evidence>
<dbReference type="AlphaFoldDB" id="C1AS57"/>